<comment type="caution">
    <text evidence="1">The sequence shown here is derived from an EMBL/GenBank/DDBJ whole genome shotgun (WGS) entry which is preliminary data.</text>
</comment>
<dbReference type="InterPro" id="IPR021390">
    <property type="entry name" value="DUF3025"/>
</dbReference>
<dbReference type="Proteomes" id="UP000445000">
    <property type="component" value="Unassembled WGS sequence"/>
</dbReference>
<reference evidence="2" key="1">
    <citation type="submission" date="2020-01" db="EMBL/GenBank/DDBJ databases">
        <title>'Steroidobacter agaridevorans' sp. nov., agar-degrading bacteria isolated from rhizosphere soils.</title>
        <authorList>
            <person name="Ikenaga M."/>
            <person name="Kataoka M."/>
            <person name="Murouchi A."/>
            <person name="Katsuragi S."/>
            <person name="Sakai M."/>
        </authorList>
    </citation>
    <scope>NUCLEOTIDE SEQUENCE [LARGE SCALE GENOMIC DNA]</scope>
    <source>
        <strain evidence="2">YU21-B</strain>
    </source>
</reference>
<protein>
    <recommendedName>
        <fullName evidence="3">DUF3025 domain-containing protein</fullName>
    </recommendedName>
</protein>
<dbReference type="Pfam" id="PF11227">
    <property type="entry name" value="DUF3025"/>
    <property type="match status" value="1"/>
</dbReference>
<dbReference type="RefSeq" id="WP_161811158.1">
    <property type="nucleotide sequence ID" value="NZ_BLJN01000001.1"/>
</dbReference>
<accession>A0A829Y887</accession>
<sequence>MTSALASLAAALNTPAPWLLPYARVARNVLAAAKSDSVADALNAAGEGAVRFVEQAALPDGEPYESFIARTACVPTRDNLHDLFNGLIWLSYPKTKRCLNAIHAQEIAARGGAVGARGPLRDALTLFDENAAILQAPPTLVESLRLRDWKALFIDHRTEWESARLALFGHALLEKLMQPRKAITAHVWLIEDLTDDAIASSLARARLAAKDFLPMPVLGVPGWWPDNENPAFYDDADVFRVPR</sequence>
<evidence type="ECO:0000313" key="2">
    <source>
        <dbReference type="Proteomes" id="UP000445000"/>
    </source>
</evidence>
<proteinExistence type="predicted"/>
<evidence type="ECO:0000313" key="1">
    <source>
        <dbReference type="EMBL" id="GFE79494.1"/>
    </source>
</evidence>
<dbReference type="EMBL" id="BLJN01000001">
    <property type="protein sequence ID" value="GFE79494.1"/>
    <property type="molecule type" value="Genomic_DNA"/>
</dbReference>
<evidence type="ECO:0008006" key="3">
    <source>
        <dbReference type="Google" id="ProtNLM"/>
    </source>
</evidence>
<organism evidence="1 2">
    <name type="scientific">Steroidobacter agaridevorans</name>
    <dbReference type="NCBI Taxonomy" id="2695856"/>
    <lineage>
        <taxon>Bacteria</taxon>
        <taxon>Pseudomonadati</taxon>
        <taxon>Pseudomonadota</taxon>
        <taxon>Gammaproteobacteria</taxon>
        <taxon>Steroidobacterales</taxon>
        <taxon>Steroidobacteraceae</taxon>
        <taxon>Steroidobacter</taxon>
    </lineage>
</organism>
<gene>
    <name evidence="1" type="ORF">GCM10011487_14940</name>
</gene>
<dbReference type="AlphaFoldDB" id="A0A829Y887"/>
<name>A0A829Y887_9GAMM</name>
<keyword evidence="2" id="KW-1185">Reference proteome</keyword>